<evidence type="ECO:0000256" key="1">
    <source>
        <dbReference type="SAM" id="MobiDB-lite"/>
    </source>
</evidence>
<sequence>MLEEDEWPTRVKKPNLCEKDTIYNLLWGKQNVKGSLYLKWERMTSTTFVQDVLSPLVLDMEDDGFTDDDHIYVHYDNASSHNALKRKNFRKKTSDQNRSSPLQP</sequence>
<reference evidence="2 3" key="1">
    <citation type="submission" date="2019-03" db="EMBL/GenBank/DDBJ databases">
        <title>Single cell metagenomics reveals metabolic interactions within the superorganism composed of flagellate Streblomastix strix and complex community of Bacteroidetes bacteria on its surface.</title>
        <authorList>
            <person name="Treitli S.C."/>
            <person name="Kolisko M."/>
            <person name="Husnik F."/>
            <person name="Keeling P."/>
            <person name="Hampl V."/>
        </authorList>
    </citation>
    <scope>NUCLEOTIDE SEQUENCE [LARGE SCALE GENOMIC DNA]</scope>
    <source>
        <strain evidence="2">ST1C</strain>
    </source>
</reference>
<evidence type="ECO:0000313" key="3">
    <source>
        <dbReference type="Proteomes" id="UP000324800"/>
    </source>
</evidence>
<dbReference type="Proteomes" id="UP000324800">
    <property type="component" value="Unassembled WGS sequence"/>
</dbReference>
<name>A0A5J4UN40_9EUKA</name>
<gene>
    <name evidence="2" type="ORF">EZS28_032972</name>
</gene>
<dbReference type="AlphaFoldDB" id="A0A5J4UN40"/>
<accession>A0A5J4UN40</accession>
<feature type="region of interest" description="Disordered" evidence="1">
    <location>
        <begin position="83"/>
        <end position="104"/>
    </location>
</feature>
<dbReference type="EMBL" id="SNRW01014399">
    <property type="protein sequence ID" value="KAA6371502.1"/>
    <property type="molecule type" value="Genomic_DNA"/>
</dbReference>
<organism evidence="2 3">
    <name type="scientific">Streblomastix strix</name>
    <dbReference type="NCBI Taxonomy" id="222440"/>
    <lineage>
        <taxon>Eukaryota</taxon>
        <taxon>Metamonada</taxon>
        <taxon>Preaxostyla</taxon>
        <taxon>Oxymonadida</taxon>
        <taxon>Streblomastigidae</taxon>
        <taxon>Streblomastix</taxon>
    </lineage>
</organism>
<evidence type="ECO:0000313" key="2">
    <source>
        <dbReference type="EMBL" id="KAA6371502.1"/>
    </source>
</evidence>
<comment type="caution">
    <text evidence="2">The sequence shown here is derived from an EMBL/GenBank/DDBJ whole genome shotgun (WGS) entry which is preliminary data.</text>
</comment>
<protein>
    <submittedName>
        <fullName evidence="2">Uncharacterized protein</fullName>
    </submittedName>
</protein>
<proteinExistence type="predicted"/>